<evidence type="ECO:0000313" key="3">
    <source>
        <dbReference type="Ensembl" id="ENSCSRP00000017116.1"/>
    </source>
</evidence>
<dbReference type="Ensembl" id="ENSCSRT00000018157.1">
    <property type="protein sequence ID" value="ENSCSRP00000017357.1"/>
    <property type="gene ID" value="ENSCSRG00000013215.1"/>
</dbReference>
<dbReference type="InterPro" id="IPR036179">
    <property type="entry name" value="Ig-like_dom_sf"/>
</dbReference>
<dbReference type="SMART" id="SM00408">
    <property type="entry name" value="IGc2"/>
    <property type="match status" value="1"/>
</dbReference>
<dbReference type="Ensembl" id="ENSCSRT00000017909.1">
    <property type="protein sequence ID" value="ENSCSRP00000017116.1"/>
    <property type="gene ID" value="ENSCSRG00000013073.1"/>
</dbReference>
<evidence type="ECO:0000256" key="1">
    <source>
        <dbReference type="SAM" id="MobiDB-lite"/>
    </source>
</evidence>
<dbReference type="InterPro" id="IPR050876">
    <property type="entry name" value="IgLON_domain"/>
</dbReference>
<dbReference type="InterPro" id="IPR007110">
    <property type="entry name" value="Ig-like_dom"/>
</dbReference>
<dbReference type="PANTHER" id="PTHR42757">
    <property type="entry name" value="IGLON FAMILY OF IMMUNOGLOBULIN SUPERFAMILY-RELATED"/>
    <property type="match status" value="1"/>
</dbReference>
<protein>
    <recommendedName>
        <fullName evidence="2">Ig-like domain-containing protein</fullName>
    </recommendedName>
</protein>
<dbReference type="InterPro" id="IPR003598">
    <property type="entry name" value="Ig_sub2"/>
</dbReference>
<name>A0A8C3SPX1_CHESE</name>
<dbReference type="Gene3D" id="2.60.40.10">
    <property type="entry name" value="Immunoglobulins"/>
    <property type="match status" value="2"/>
</dbReference>
<dbReference type="InterPro" id="IPR003599">
    <property type="entry name" value="Ig_sub"/>
</dbReference>
<feature type="region of interest" description="Disordered" evidence="1">
    <location>
        <begin position="1"/>
        <end position="28"/>
    </location>
</feature>
<sequence length="233" mass="25295">MAFGPGTRVNGAAASQSMEGASTGLGSPQLCRPQPCRCPSLLTRSPPVSAPSCSIDEQVTRVAWLNRSNILYAGNDKWSIDPRVRLLTNSPAEFSILIARVELWDEGLYTCSFQTQAKPHTAQVYLIVHVPARITNISSAVTVNEGSDVNLLCMATGKPEPTVTWRQLRDGFTSEGEYLEITEINRQQAGEYECLTANGVSGADSKRVLITVNCEQWPCPLPNSSGSRMTSCE</sequence>
<dbReference type="Pfam" id="PF13927">
    <property type="entry name" value="Ig_3"/>
    <property type="match status" value="1"/>
</dbReference>
<dbReference type="InterPro" id="IPR013783">
    <property type="entry name" value="Ig-like_fold"/>
</dbReference>
<dbReference type="PANTHER" id="PTHR42757:SF12">
    <property type="entry name" value="IGLON FAMILY MEMBER 5"/>
    <property type="match status" value="1"/>
</dbReference>
<reference evidence="3" key="1">
    <citation type="submission" date="2025-05" db="UniProtKB">
        <authorList>
            <consortium name="Ensembl"/>
        </authorList>
    </citation>
    <scope>IDENTIFICATION</scope>
</reference>
<accession>A0A8C3SPX1</accession>
<keyword evidence="4" id="KW-1185">Reference proteome</keyword>
<evidence type="ECO:0000259" key="2">
    <source>
        <dbReference type="PROSITE" id="PS50835"/>
    </source>
</evidence>
<dbReference type="AlphaFoldDB" id="A0A8C3SPX1"/>
<feature type="compositionally biased region" description="Polar residues" evidence="1">
    <location>
        <begin position="13"/>
        <end position="26"/>
    </location>
</feature>
<dbReference type="SMART" id="SM00409">
    <property type="entry name" value="IG"/>
    <property type="match status" value="2"/>
</dbReference>
<feature type="domain" description="Ig-like" evidence="2">
    <location>
        <begin position="28"/>
        <end position="125"/>
    </location>
</feature>
<dbReference type="SUPFAM" id="SSF48726">
    <property type="entry name" value="Immunoglobulin"/>
    <property type="match status" value="2"/>
</dbReference>
<evidence type="ECO:0000313" key="4">
    <source>
        <dbReference type="Proteomes" id="UP000694403"/>
    </source>
</evidence>
<proteinExistence type="predicted"/>
<feature type="domain" description="Ig-like" evidence="2">
    <location>
        <begin position="131"/>
        <end position="211"/>
    </location>
</feature>
<organism evidence="3 4">
    <name type="scientific">Chelydra serpentina</name>
    <name type="common">Snapping turtle</name>
    <name type="synonym">Testudo serpentina</name>
    <dbReference type="NCBI Taxonomy" id="8475"/>
    <lineage>
        <taxon>Eukaryota</taxon>
        <taxon>Metazoa</taxon>
        <taxon>Chordata</taxon>
        <taxon>Craniata</taxon>
        <taxon>Vertebrata</taxon>
        <taxon>Euteleostomi</taxon>
        <taxon>Archelosauria</taxon>
        <taxon>Testudinata</taxon>
        <taxon>Testudines</taxon>
        <taxon>Cryptodira</taxon>
        <taxon>Durocryptodira</taxon>
        <taxon>Americhelydia</taxon>
        <taxon>Chelydroidea</taxon>
        <taxon>Chelydridae</taxon>
        <taxon>Chelydra</taxon>
    </lineage>
</organism>
<dbReference type="Proteomes" id="UP000694403">
    <property type="component" value="Unplaced"/>
</dbReference>
<dbReference type="PROSITE" id="PS50835">
    <property type="entry name" value="IG_LIKE"/>
    <property type="match status" value="2"/>
</dbReference>